<dbReference type="Proteomes" id="UP000464658">
    <property type="component" value="Chromosome"/>
</dbReference>
<accession>A0A5S9M6S6</accession>
<dbReference type="GO" id="GO:0004888">
    <property type="term" value="F:transmembrane signaling receptor activity"/>
    <property type="evidence" value="ECO:0007669"/>
    <property type="project" value="InterPro"/>
</dbReference>
<evidence type="ECO:0000259" key="1">
    <source>
        <dbReference type="Pfam" id="PF00015"/>
    </source>
</evidence>
<dbReference type="EMBL" id="AP021906">
    <property type="protein sequence ID" value="BBP88641.1"/>
    <property type="molecule type" value="Genomic_DNA"/>
</dbReference>
<evidence type="ECO:0000313" key="2">
    <source>
        <dbReference type="EMBL" id="BBP88641.1"/>
    </source>
</evidence>
<dbReference type="GO" id="GO:0007165">
    <property type="term" value="P:signal transduction"/>
    <property type="evidence" value="ECO:0007669"/>
    <property type="project" value="InterPro"/>
</dbReference>
<proteinExistence type="predicted"/>
<gene>
    <name evidence="2" type="ORF">BsIDN1_22590</name>
</gene>
<dbReference type="GO" id="GO:0016020">
    <property type="term" value="C:membrane"/>
    <property type="evidence" value="ECO:0007669"/>
    <property type="project" value="InterPro"/>
</dbReference>
<reference evidence="2 3" key="1">
    <citation type="submission" date="2019-12" db="EMBL/GenBank/DDBJ databases">
        <title>Full genome sequence of a Bacillus safensis strain isolated from commercially available natto in Indonesia.</title>
        <authorList>
            <person name="Yoshida M."/>
            <person name="Uomi M."/>
            <person name="Waturangi D."/>
            <person name="Ekaputri J.J."/>
            <person name="Setiamarga D.H.E."/>
        </authorList>
    </citation>
    <scope>NUCLEOTIDE SEQUENCE [LARGE SCALE GENOMIC DNA]</scope>
    <source>
        <strain evidence="2 3">IDN1</strain>
    </source>
</reference>
<dbReference type="InterPro" id="IPR004090">
    <property type="entry name" value="Chemotax_Me-accpt_rcpt"/>
</dbReference>
<dbReference type="InterPro" id="IPR004089">
    <property type="entry name" value="MCPsignal_dom"/>
</dbReference>
<dbReference type="AlphaFoldDB" id="A0A5S9M6S6"/>
<dbReference type="Pfam" id="PF00015">
    <property type="entry name" value="MCPsignal"/>
    <property type="match status" value="1"/>
</dbReference>
<feature type="domain" description="Methyl-accepting transducer" evidence="1">
    <location>
        <begin position="16"/>
        <end position="90"/>
    </location>
</feature>
<evidence type="ECO:0000313" key="3">
    <source>
        <dbReference type="Proteomes" id="UP000464658"/>
    </source>
</evidence>
<dbReference type="PRINTS" id="PR00260">
    <property type="entry name" value="CHEMTRNSDUCR"/>
</dbReference>
<name>A0A5S9M6S6_BACIA</name>
<dbReference type="SUPFAM" id="SSF58104">
    <property type="entry name" value="Methyl-accepting chemotaxis protein (MCP) signaling domain"/>
    <property type="match status" value="1"/>
</dbReference>
<sequence length="96" mass="10793">MRQSKQPGQEKRELDFSVVASEVQKLSSETSRATENIESSLQGISSNIHTLLESMDHMKGSSSEQALLVTEFSEIVERLTSVSKEMKEFMQHVMST</sequence>
<organism evidence="2 3">
    <name type="scientific">Bacillus safensis</name>
    <dbReference type="NCBI Taxonomy" id="561879"/>
    <lineage>
        <taxon>Bacteria</taxon>
        <taxon>Bacillati</taxon>
        <taxon>Bacillota</taxon>
        <taxon>Bacilli</taxon>
        <taxon>Bacillales</taxon>
        <taxon>Bacillaceae</taxon>
        <taxon>Bacillus</taxon>
    </lineage>
</organism>
<dbReference type="Gene3D" id="1.10.287.950">
    <property type="entry name" value="Methyl-accepting chemotaxis protein"/>
    <property type="match status" value="1"/>
</dbReference>
<protein>
    <recommendedName>
        <fullName evidence="1">Methyl-accepting transducer domain-containing protein</fullName>
    </recommendedName>
</protein>
<dbReference type="GO" id="GO:0006935">
    <property type="term" value="P:chemotaxis"/>
    <property type="evidence" value="ECO:0007669"/>
    <property type="project" value="InterPro"/>
</dbReference>